<reference evidence="2" key="1">
    <citation type="journal article" date="2023" name="Insect Mol. Biol.">
        <title>Genome sequencing provides insights into the evolution of gene families encoding plant cell wall-degrading enzymes in longhorned beetles.</title>
        <authorList>
            <person name="Shin N.R."/>
            <person name="Okamura Y."/>
            <person name="Kirsch R."/>
            <person name="Pauchet Y."/>
        </authorList>
    </citation>
    <scope>NUCLEOTIDE SEQUENCE</scope>
    <source>
        <strain evidence="2">MMC_N1</strain>
    </source>
</reference>
<organism evidence="2 3">
    <name type="scientific">Molorchus minor</name>
    <dbReference type="NCBI Taxonomy" id="1323400"/>
    <lineage>
        <taxon>Eukaryota</taxon>
        <taxon>Metazoa</taxon>
        <taxon>Ecdysozoa</taxon>
        <taxon>Arthropoda</taxon>
        <taxon>Hexapoda</taxon>
        <taxon>Insecta</taxon>
        <taxon>Pterygota</taxon>
        <taxon>Neoptera</taxon>
        <taxon>Endopterygota</taxon>
        <taxon>Coleoptera</taxon>
        <taxon>Polyphaga</taxon>
        <taxon>Cucujiformia</taxon>
        <taxon>Chrysomeloidea</taxon>
        <taxon>Cerambycidae</taxon>
        <taxon>Lamiinae</taxon>
        <taxon>Monochamini</taxon>
        <taxon>Molorchus</taxon>
    </lineage>
</organism>
<feature type="chain" id="PRO_5045794413" evidence="1">
    <location>
        <begin position="18"/>
        <end position="68"/>
    </location>
</feature>
<evidence type="ECO:0000256" key="1">
    <source>
        <dbReference type="SAM" id="SignalP"/>
    </source>
</evidence>
<evidence type="ECO:0000313" key="3">
    <source>
        <dbReference type="Proteomes" id="UP001162164"/>
    </source>
</evidence>
<protein>
    <submittedName>
        <fullName evidence="2">Uncharacterized protein</fullName>
    </submittedName>
</protein>
<gene>
    <name evidence="2" type="ORF">NQ317_007112</name>
</gene>
<dbReference type="EMBL" id="JAPWTJ010000095">
    <property type="protein sequence ID" value="KAJ8983070.1"/>
    <property type="molecule type" value="Genomic_DNA"/>
</dbReference>
<sequence>MTQISAVFVLGLTTVCGTDEKTSSKQLYINISLNEYTKMMNSYLQTRDNSGNSAIPKLVTFDVDVSKS</sequence>
<proteinExistence type="predicted"/>
<keyword evidence="3" id="KW-1185">Reference proteome</keyword>
<feature type="signal peptide" evidence="1">
    <location>
        <begin position="1"/>
        <end position="17"/>
    </location>
</feature>
<dbReference type="Proteomes" id="UP001162164">
    <property type="component" value="Unassembled WGS sequence"/>
</dbReference>
<keyword evidence="1" id="KW-0732">Signal</keyword>
<comment type="caution">
    <text evidence="2">The sequence shown here is derived from an EMBL/GenBank/DDBJ whole genome shotgun (WGS) entry which is preliminary data.</text>
</comment>
<name>A0ABQ9JYK8_9CUCU</name>
<accession>A0ABQ9JYK8</accession>
<evidence type="ECO:0000313" key="2">
    <source>
        <dbReference type="EMBL" id="KAJ8983070.1"/>
    </source>
</evidence>